<organism evidence="1">
    <name type="scientific">viral metagenome</name>
    <dbReference type="NCBI Taxonomy" id="1070528"/>
    <lineage>
        <taxon>unclassified sequences</taxon>
        <taxon>metagenomes</taxon>
        <taxon>organismal metagenomes</taxon>
    </lineage>
</organism>
<name>A0A6C0J941_9ZZZZ</name>
<sequence>MLTKTYTDVLLQNIAYKKLCMYKFMLKETFNI</sequence>
<protein>
    <submittedName>
        <fullName evidence="1">Uncharacterized protein</fullName>
    </submittedName>
</protein>
<dbReference type="EMBL" id="MN740350">
    <property type="protein sequence ID" value="QHU01793.1"/>
    <property type="molecule type" value="Genomic_DNA"/>
</dbReference>
<accession>A0A6C0J941</accession>
<dbReference type="AlphaFoldDB" id="A0A6C0J941"/>
<reference evidence="1" key="1">
    <citation type="journal article" date="2020" name="Nature">
        <title>Giant virus diversity and host interactions through global metagenomics.</title>
        <authorList>
            <person name="Schulz F."/>
            <person name="Roux S."/>
            <person name="Paez-Espino D."/>
            <person name="Jungbluth S."/>
            <person name="Walsh D.A."/>
            <person name="Denef V.J."/>
            <person name="McMahon K.D."/>
            <person name="Konstantinidis K.T."/>
            <person name="Eloe-Fadrosh E.A."/>
            <person name="Kyrpides N.C."/>
            <person name="Woyke T."/>
        </authorList>
    </citation>
    <scope>NUCLEOTIDE SEQUENCE</scope>
    <source>
        <strain evidence="1">GVMAG-M-3300025880-56</strain>
    </source>
</reference>
<proteinExistence type="predicted"/>
<evidence type="ECO:0000313" key="1">
    <source>
        <dbReference type="EMBL" id="QHU01793.1"/>
    </source>
</evidence>